<dbReference type="Gene3D" id="1.10.10.60">
    <property type="entry name" value="Homeodomain-like"/>
    <property type="match status" value="1"/>
</dbReference>
<dbReference type="Gene3D" id="1.10.357.10">
    <property type="entry name" value="Tetracycline Repressor, domain 2"/>
    <property type="match status" value="1"/>
</dbReference>
<sequence>MKFSETNRLVSWCYSTGMAGNVKSPDPTRRNERSRQAILTATTELLGEVGYPKLAVEAIASRAGVGKQTIYRWWPDKGALVLDAYLALVQGADELTFPDTGDLEADLRTVLRSTVDPLADKGYEAFYRALLTAIQGDAKLSAELDERLVRPWLEATRERFRVAARTGRIDDADIDTGVDLFYGAVYYRWLLRTGPLSEEFGESVVRLVLRALEPGSDTGRNEGQARPSATLDQIYEPHGVEMVLDGVGEPVQHALPEQAESGRPVDR</sequence>
<keyword evidence="3" id="KW-0804">Transcription</keyword>
<dbReference type="InterPro" id="IPR050109">
    <property type="entry name" value="HTH-type_TetR-like_transc_reg"/>
</dbReference>
<organism evidence="7 8">
    <name type="scientific">Amycolatopsis lurida NRRL 2430</name>
    <dbReference type="NCBI Taxonomy" id="1460371"/>
    <lineage>
        <taxon>Bacteria</taxon>
        <taxon>Bacillati</taxon>
        <taxon>Actinomycetota</taxon>
        <taxon>Actinomycetes</taxon>
        <taxon>Pseudonocardiales</taxon>
        <taxon>Pseudonocardiaceae</taxon>
        <taxon>Amycolatopsis</taxon>
    </lineage>
</organism>
<evidence type="ECO:0000256" key="2">
    <source>
        <dbReference type="ARBA" id="ARBA00023125"/>
    </source>
</evidence>
<gene>
    <name evidence="7" type="ORF">BB31_19510</name>
</gene>
<evidence type="ECO:0000256" key="4">
    <source>
        <dbReference type="PROSITE-ProRule" id="PRU00335"/>
    </source>
</evidence>
<dbReference type="Proteomes" id="UP000256220">
    <property type="component" value="Unassembled WGS sequence"/>
</dbReference>
<dbReference type="SUPFAM" id="SSF48498">
    <property type="entry name" value="Tetracyclin repressor-like, C-terminal domain"/>
    <property type="match status" value="1"/>
</dbReference>
<name>A0A2P2FSJ7_AMYLU</name>
<evidence type="ECO:0000256" key="3">
    <source>
        <dbReference type="ARBA" id="ARBA00023163"/>
    </source>
</evidence>
<dbReference type="PROSITE" id="PS50977">
    <property type="entry name" value="HTH_TETR_2"/>
    <property type="match status" value="1"/>
</dbReference>
<dbReference type="InterPro" id="IPR009057">
    <property type="entry name" value="Homeodomain-like_sf"/>
</dbReference>
<dbReference type="Pfam" id="PF16859">
    <property type="entry name" value="TetR_C_11"/>
    <property type="match status" value="1"/>
</dbReference>
<evidence type="ECO:0000259" key="6">
    <source>
        <dbReference type="PROSITE" id="PS50977"/>
    </source>
</evidence>
<dbReference type="GO" id="GO:0003700">
    <property type="term" value="F:DNA-binding transcription factor activity"/>
    <property type="evidence" value="ECO:0007669"/>
    <property type="project" value="TreeGrafter"/>
</dbReference>
<dbReference type="EMBL" id="JFBM01000016">
    <property type="protein sequence ID" value="KFU79703.1"/>
    <property type="molecule type" value="Genomic_DNA"/>
</dbReference>
<feature type="DNA-binding region" description="H-T-H motif" evidence="4">
    <location>
        <begin position="55"/>
        <end position="74"/>
    </location>
</feature>
<evidence type="ECO:0000256" key="1">
    <source>
        <dbReference type="ARBA" id="ARBA00023015"/>
    </source>
</evidence>
<proteinExistence type="predicted"/>
<dbReference type="PANTHER" id="PTHR30055:SF148">
    <property type="entry name" value="TETR-FAMILY TRANSCRIPTIONAL REGULATOR"/>
    <property type="match status" value="1"/>
</dbReference>
<dbReference type="PANTHER" id="PTHR30055">
    <property type="entry name" value="HTH-TYPE TRANSCRIPTIONAL REGULATOR RUTR"/>
    <property type="match status" value="1"/>
</dbReference>
<feature type="region of interest" description="Disordered" evidence="5">
    <location>
        <begin position="247"/>
        <end position="267"/>
    </location>
</feature>
<dbReference type="GO" id="GO:0000976">
    <property type="term" value="F:transcription cis-regulatory region binding"/>
    <property type="evidence" value="ECO:0007669"/>
    <property type="project" value="TreeGrafter"/>
</dbReference>
<keyword evidence="1" id="KW-0805">Transcription regulation</keyword>
<accession>A0A2P2FSJ7</accession>
<feature type="domain" description="HTH tetR-type" evidence="6">
    <location>
        <begin position="32"/>
        <end position="92"/>
    </location>
</feature>
<dbReference type="InterPro" id="IPR011075">
    <property type="entry name" value="TetR_C"/>
</dbReference>
<keyword evidence="2 4" id="KW-0238">DNA-binding</keyword>
<dbReference type="InterPro" id="IPR036271">
    <property type="entry name" value="Tet_transcr_reg_TetR-rel_C_sf"/>
</dbReference>
<protein>
    <recommendedName>
        <fullName evidence="6">HTH tetR-type domain-containing protein</fullName>
    </recommendedName>
</protein>
<keyword evidence="8" id="KW-1185">Reference proteome</keyword>
<evidence type="ECO:0000313" key="7">
    <source>
        <dbReference type="EMBL" id="KFU79703.1"/>
    </source>
</evidence>
<dbReference type="PRINTS" id="PR00455">
    <property type="entry name" value="HTHTETR"/>
</dbReference>
<evidence type="ECO:0000256" key="5">
    <source>
        <dbReference type="SAM" id="MobiDB-lite"/>
    </source>
</evidence>
<dbReference type="InterPro" id="IPR001647">
    <property type="entry name" value="HTH_TetR"/>
</dbReference>
<comment type="caution">
    <text evidence="7">The sequence shown here is derived from an EMBL/GenBank/DDBJ whole genome shotgun (WGS) entry which is preliminary data.</text>
</comment>
<dbReference type="SUPFAM" id="SSF46689">
    <property type="entry name" value="Homeodomain-like"/>
    <property type="match status" value="1"/>
</dbReference>
<dbReference type="AlphaFoldDB" id="A0A2P2FSJ7"/>
<evidence type="ECO:0000313" key="8">
    <source>
        <dbReference type="Proteomes" id="UP000256220"/>
    </source>
</evidence>
<reference evidence="7 8" key="1">
    <citation type="journal article" date="2014" name="Genome Announc.">
        <title>Draft Genome Sequence of Amycolatopsis lurida NRRL 2430, Producer of the Glycopeptide Family Antibiotic Ristocetin.</title>
        <authorList>
            <person name="Kwun M.J."/>
            <person name="Hong H.J."/>
        </authorList>
    </citation>
    <scope>NUCLEOTIDE SEQUENCE [LARGE SCALE GENOMIC DNA]</scope>
    <source>
        <strain evidence="7 8">NRRL 2430</strain>
    </source>
</reference>
<dbReference type="Pfam" id="PF00440">
    <property type="entry name" value="TetR_N"/>
    <property type="match status" value="1"/>
</dbReference>